<sequence>MKESIKKLLSNGHLDLRSIASELNSTKRSLGEILRNNEEFVWYSDDKTWGLREIALSNSISSDSTSHELKANTDDLEPEDAKLSNRRKNRWRVSDGKKQEQPSPAETSLSPTAYRIQEALRLESEATPKTVRLKIKKRDKIGDVWKLVVTPNDKISTTIDESLEGADAWWPHDQGNGKADVLAVLPEESTIHLRYCNQNPPQVDECIFIYLPRYIDAIIDIWRSNWGEKAISWLKKSTSDNQFIEGSTLSGKYFPTLRTGQQNIFAKVGWQMSYMWGPPGTGKTFTLGALLASYLLQNPDKKVLLLSTTNTAVDLALVSIDKSLDYLQQAPELREWVKTARTRIARLGNNFKASYYENRNHLIPNSDKALLDELRKLEAKEPDKEKIEEYSIWKKGIEELRKRIKAHSLLLLKQCQLAALTTTRACFTFDEISNFEYDLVVFDEASQVSIPHALAIAPLGKHCLFTGDHKQLEPICLAAKNHQLAKDWIGTSMFKFYRDACDWCCILDEQSRMAPQISDLVSNLFYNQKLHVAEDAINSSSWFEERAVNDSSVLSVCRIESKSGWSSRYNGPLRSESAERVVEQVQLMQQTTDLVDILVLTPFRAQRALIKMKLKEVELGKVHVSTVHRSQGSEYHTVIFDPVDGAHNFFIGRESLINVAISRAKARLVVMLSNTDIENELFHRMAFLIGRSENKIEPIQVSPQQLLASPAEWLNQWVDYNGCTGRVEHITDSKLFLCDYSTGKTRAFIL</sequence>
<dbReference type="GO" id="GO:0004386">
    <property type="term" value="F:helicase activity"/>
    <property type="evidence" value="ECO:0007669"/>
    <property type="project" value="UniProtKB-KW"/>
</dbReference>
<feature type="compositionally biased region" description="Polar residues" evidence="6">
    <location>
        <begin position="101"/>
        <end position="111"/>
    </location>
</feature>
<feature type="domain" description="DNA2/NAM7 helicase-like C-terminal" evidence="8">
    <location>
        <begin position="491"/>
        <end position="671"/>
    </location>
</feature>
<dbReference type="InterPro" id="IPR050534">
    <property type="entry name" value="Coronavir_polyprotein_1ab"/>
</dbReference>
<comment type="caution">
    <text evidence="9">The sequence shown here is derived from an EMBL/GenBank/DDBJ whole genome shotgun (WGS) entry which is preliminary data.</text>
</comment>
<evidence type="ECO:0000256" key="3">
    <source>
        <dbReference type="ARBA" id="ARBA00022801"/>
    </source>
</evidence>
<dbReference type="InterPro" id="IPR047187">
    <property type="entry name" value="SF1_C_Upf1"/>
</dbReference>
<dbReference type="Pfam" id="PF13087">
    <property type="entry name" value="AAA_12"/>
    <property type="match status" value="1"/>
</dbReference>
<feature type="region of interest" description="Disordered" evidence="6">
    <location>
        <begin position="62"/>
        <end position="112"/>
    </location>
</feature>
<evidence type="ECO:0000259" key="7">
    <source>
        <dbReference type="Pfam" id="PF13086"/>
    </source>
</evidence>
<dbReference type="Gene3D" id="3.40.50.300">
    <property type="entry name" value="P-loop containing nucleotide triphosphate hydrolases"/>
    <property type="match status" value="2"/>
</dbReference>
<evidence type="ECO:0000313" key="10">
    <source>
        <dbReference type="Proteomes" id="UP001209854"/>
    </source>
</evidence>
<evidence type="ECO:0000256" key="5">
    <source>
        <dbReference type="ARBA" id="ARBA00022840"/>
    </source>
</evidence>
<dbReference type="InterPro" id="IPR027417">
    <property type="entry name" value="P-loop_NTPase"/>
</dbReference>
<proteinExistence type="inferred from homology"/>
<feature type="compositionally biased region" description="Basic and acidic residues" evidence="6">
    <location>
        <begin position="65"/>
        <end position="83"/>
    </location>
</feature>
<dbReference type="InterPro" id="IPR041679">
    <property type="entry name" value="DNA2/NAM7-like_C"/>
</dbReference>
<dbReference type="CDD" id="cd18808">
    <property type="entry name" value="SF1_C_Upf1"/>
    <property type="match status" value="1"/>
</dbReference>
<keyword evidence="2" id="KW-0547">Nucleotide-binding</keyword>
<dbReference type="EMBL" id="JAPFCC010000001">
    <property type="protein sequence ID" value="MCW7553937.1"/>
    <property type="molecule type" value="Genomic_DNA"/>
</dbReference>
<protein>
    <submittedName>
        <fullName evidence="9">DNA2/NAM7 family helicase</fullName>
    </submittedName>
</protein>
<feature type="domain" description="DNA2/NAM7 helicase helicase" evidence="7">
    <location>
        <begin position="272"/>
        <end position="477"/>
    </location>
</feature>
<dbReference type="PANTHER" id="PTHR43788:SF8">
    <property type="entry name" value="DNA-BINDING PROTEIN SMUBP-2"/>
    <property type="match status" value="1"/>
</dbReference>
<evidence type="ECO:0000259" key="8">
    <source>
        <dbReference type="Pfam" id="PF13087"/>
    </source>
</evidence>
<accession>A0ABT3MX27</accession>
<keyword evidence="4 9" id="KW-0347">Helicase</keyword>
<evidence type="ECO:0000256" key="6">
    <source>
        <dbReference type="SAM" id="MobiDB-lite"/>
    </source>
</evidence>
<dbReference type="PANTHER" id="PTHR43788">
    <property type="entry name" value="DNA2/NAM7 HELICASE FAMILY MEMBER"/>
    <property type="match status" value="1"/>
</dbReference>
<keyword evidence="10" id="KW-1185">Reference proteome</keyword>
<dbReference type="RefSeq" id="WP_262563678.1">
    <property type="nucleotide sequence ID" value="NZ_JAPFCC010000001.1"/>
</dbReference>
<dbReference type="Proteomes" id="UP001209854">
    <property type="component" value="Unassembled WGS sequence"/>
</dbReference>
<evidence type="ECO:0000256" key="2">
    <source>
        <dbReference type="ARBA" id="ARBA00022741"/>
    </source>
</evidence>
<dbReference type="SUPFAM" id="SSF52540">
    <property type="entry name" value="P-loop containing nucleoside triphosphate hydrolases"/>
    <property type="match status" value="1"/>
</dbReference>
<evidence type="ECO:0000256" key="4">
    <source>
        <dbReference type="ARBA" id="ARBA00022806"/>
    </source>
</evidence>
<keyword evidence="3" id="KW-0378">Hydrolase</keyword>
<organism evidence="9 10">
    <name type="scientific">Endozoicomonas gorgoniicola</name>
    <dbReference type="NCBI Taxonomy" id="1234144"/>
    <lineage>
        <taxon>Bacteria</taxon>
        <taxon>Pseudomonadati</taxon>
        <taxon>Pseudomonadota</taxon>
        <taxon>Gammaproteobacteria</taxon>
        <taxon>Oceanospirillales</taxon>
        <taxon>Endozoicomonadaceae</taxon>
        <taxon>Endozoicomonas</taxon>
    </lineage>
</organism>
<keyword evidence="5" id="KW-0067">ATP-binding</keyword>
<reference evidence="9 10" key="1">
    <citation type="submission" date="2022-10" db="EMBL/GenBank/DDBJ databases">
        <title>High-quality genome sequences of two octocoral-associated bacteria, Endozoicomonas euniceicola EF212 and Endozoicomonas gorgoniicola PS125.</title>
        <authorList>
            <person name="Chiou Y.-J."/>
            <person name="Chen Y.-H."/>
        </authorList>
    </citation>
    <scope>NUCLEOTIDE SEQUENCE [LARGE SCALE GENOMIC DNA]</scope>
    <source>
        <strain evidence="9 10">PS125</strain>
    </source>
</reference>
<gene>
    <name evidence="9" type="ORF">NX722_15160</name>
</gene>
<dbReference type="Pfam" id="PF13086">
    <property type="entry name" value="AAA_11"/>
    <property type="match status" value="1"/>
</dbReference>
<name>A0ABT3MX27_9GAMM</name>
<comment type="similarity">
    <text evidence="1">Belongs to the DNA2/NAM7 helicase family.</text>
</comment>
<dbReference type="InterPro" id="IPR041677">
    <property type="entry name" value="DNA2/NAM7_AAA_11"/>
</dbReference>
<evidence type="ECO:0000313" key="9">
    <source>
        <dbReference type="EMBL" id="MCW7553937.1"/>
    </source>
</evidence>
<evidence type="ECO:0000256" key="1">
    <source>
        <dbReference type="ARBA" id="ARBA00007913"/>
    </source>
</evidence>